<keyword evidence="2" id="KW-1185">Reference proteome</keyword>
<comment type="caution">
    <text evidence="1">The sequence shown here is derived from an EMBL/GenBank/DDBJ whole genome shotgun (WGS) entry which is preliminary data.</text>
</comment>
<organism evidence="1 2">
    <name type="scientific">Paraburkholderia unamae</name>
    <dbReference type="NCBI Taxonomy" id="219649"/>
    <lineage>
        <taxon>Bacteria</taxon>
        <taxon>Pseudomonadati</taxon>
        <taxon>Pseudomonadota</taxon>
        <taxon>Betaproteobacteria</taxon>
        <taxon>Burkholderiales</taxon>
        <taxon>Burkholderiaceae</taxon>
        <taxon>Paraburkholderia</taxon>
    </lineage>
</organism>
<evidence type="ECO:0000313" key="1">
    <source>
        <dbReference type="EMBL" id="PVX81253.1"/>
    </source>
</evidence>
<evidence type="ECO:0000313" key="2">
    <source>
        <dbReference type="Proteomes" id="UP000245712"/>
    </source>
</evidence>
<proteinExistence type="predicted"/>
<name>A0ABX5KLE0_9BURK</name>
<gene>
    <name evidence="1" type="ORF">C7402_111155</name>
</gene>
<dbReference type="RefSeq" id="WP_116612301.1">
    <property type="nucleotide sequence ID" value="NZ_CAJZAT010000015.1"/>
</dbReference>
<dbReference type="Proteomes" id="UP000245712">
    <property type="component" value="Unassembled WGS sequence"/>
</dbReference>
<reference evidence="1 2" key="1">
    <citation type="submission" date="2018-05" db="EMBL/GenBank/DDBJ databases">
        <title>Genomic Encyclopedia of Type Strains, Phase IV (KMG-V): Genome sequencing to study the core and pangenomes of soil and plant-associated prokaryotes.</title>
        <authorList>
            <person name="Whitman W."/>
        </authorList>
    </citation>
    <scope>NUCLEOTIDE SEQUENCE [LARGE SCALE GENOMIC DNA]</scope>
    <source>
        <strain evidence="1 2">SCZa-39</strain>
    </source>
</reference>
<dbReference type="EMBL" id="QEOB01000011">
    <property type="protein sequence ID" value="PVX81253.1"/>
    <property type="molecule type" value="Genomic_DNA"/>
</dbReference>
<protein>
    <submittedName>
        <fullName evidence="1">AlpA family transcriptional regulator</fullName>
    </submittedName>
</protein>
<sequence length="68" mass="7436">MNGAPCKTVQQLCDYYGFSKPLYYALKKKGLAPAELKVGNRTVITPEAERAWVEAHTIHAAANAQETA</sequence>
<accession>A0ABX5KLE0</accession>